<keyword evidence="3" id="KW-1185">Reference proteome</keyword>
<keyword evidence="1" id="KW-1133">Transmembrane helix</keyword>
<accession>A0A369TBW5</accession>
<name>A0A369TBW5_9PROT</name>
<proteinExistence type="predicted"/>
<dbReference type="AlphaFoldDB" id="A0A369TBW5"/>
<keyword evidence="1" id="KW-0472">Membrane</keyword>
<reference evidence="2 3" key="1">
    <citation type="submission" date="2018-07" db="EMBL/GenBank/DDBJ databases">
        <title>Venubactetium sediminum gen. nov., sp. nov., isolated from a marine solar saltern.</title>
        <authorList>
            <person name="Wang S."/>
        </authorList>
    </citation>
    <scope>NUCLEOTIDE SEQUENCE [LARGE SCALE GENOMIC DNA]</scope>
    <source>
        <strain evidence="2 3">WD2A32</strain>
    </source>
</reference>
<dbReference type="Proteomes" id="UP000253941">
    <property type="component" value="Unassembled WGS sequence"/>
</dbReference>
<comment type="caution">
    <text evidence="2">The sequence shown here is derived from an EMBL/GenBank/DDBJ whole genome shotgun (WGS) entry which is preliminary data.</text>
</comment>
<gene>
    <name evidence="2" type="ORF">DRB17_09190</name>
</gene>
<organism evidence="2 3">
    <name type="scientific">Ferruginivarius sediminum</name>
    <dbReference type="NCBI Taxonomy" id="2661937"/>
    <lineage>
        <taxon>Bacteria</taxon>
        <taxon>Pseudomonadati</taxon>
        <taxon>Pseudomonadota</taxon>
        <taxon>Alphaproteobacteria</taxon>
        <taxon>Rhodospirillales</taxon>
        <taxon>Rhodospirillaceae</taxon>
        <taxon>Ferruginivarius</taxon>
    </lineage>
</organism>
<sequence>MAAVIGVVAYAWIQMGDVEMSSGGILAMVGGVLVSLAVGIGLMALVFYSNRSGHDDDAGGH</sequence>
<evidence type="ECO:0000313" key="3">
    <source>
        <dbReference type="Proteomes" id="UP000253941"/>
    </source>
</evidence>
<feature type="transmembrane region" description="Helical" evidence="1">
    <location>
        <begin position="25"/>
        <end position="48"/>
    </location>
</feature>
<evidence type="ECO:0000313" key="2">
    <source>
        <dbReference type="EMBL" id="RDD62014.1"/>
    </source>
</evidence>
<protein>
    <submittedName>
        <fullName evidence="2">Uncharacterized protein</fullName>
    </submittedName>
</protein>
<dbReference type="EMBL" id="QPMH01000007">
    <property type="protein sequence ID" value="RDD62014.1"/>
    <property type="molecule type" value="Genomic_DNA"/>
</dbReference>
<evidence type="ECO:0000256" key="1">
    <source>
        <dbReference type="SAM" id="Phobius"/>
    </source>
</evidence>
<keyword evidence="1" id="KW-0812">Transmembrane</keyword>